<name>A0A286UJD9_9AGAM</name>
<dbReference type="Proteomes" id="UP000217199">
    <property type="component" value="Unassembled WGS sequence"/>
</dbReference>
<proteinExistence type="predicted"/>
<dbReference type="InterPro" id="IPR013320">
    <property type="entry name" value="ConA-like_dom_sf"/>
</dbReference>
<dbReference type="GO" id="GO:0004553">
    <property type="term" value="F:hydrolase activity, hydrolyzing O-glycosyl compounds"/>
    <property type="evidence" value="ECO:0007669"/>
    <property type="project" value="InterPro"/>
</dbReference>
<protein>
    <submittedName>
        <fullName evidence="3">Glycoside hydrolase family 16</fullName>
    </submittedName>
</protein>
<dbReference type="AlphaFoldDB" id="A0A286UJD9"/>
<feature type="signal peptide" evidence="1">
    <location>
        <begin position="1"/>
        <end position="19"/>
    </location>
</feature>
<feature type="chain" id="PRO_5013608391" evidence="1">
    <location>
        <begin position="20"/>
        <end position="340"/>
    </location>
</feature>
<dbReference type="PROSITE" id="PS51762">
    <property type="entry name" value="GH16_2"/>
    <property type="match status" value="1"/>
</dbReference>
<dbReference type="OrthoDB" id="192832at2759"/>
<evidence type="ECO:0000259" key="2">
    <source>
        <dbReference type="PROSITE" id="PS51762"/>
    </source>
</evidence>
<dbReference type="CDD" id="cd02181">
    <property type="entry name" value="GH16_fungal_Lam16A_glucanase"/>
    <property type="match status" value="1"/>
</dbReference>
<evidence type="ECO:0000256" key="1">
    <source>
        <dbReference type="SAM" id="SignalP"/>
    </source>
</evidence>
<dbReference type="PANTHER" id="PTHR10963">
    <property type="entry name" value="GLYCOSYL HYDROLASE-RELATED"/>
    <property type="match status" value="1"/>
</dbReference>
<dbReference type="GO" id="GO:0009251">
    <property type="term" value="P:glucan catabolic process"/>
    <property type="evidence" value="ECO:0007669"/>
    <property type="project" value="TreeGrafter"/>
</dbReference>
<evidence type="ECO:0000313" key="3">
    <source>
        <dbReference type="EMBL" id="PAV19743.1"/>
    </source>
</evidence>
<organism evidence="3 4">
    <name type="scientific">Pyrrhoderma noxium</name>
    <dbReference type="NCBI Taxonomy" id="2282107"/>
    <lineage>
        <taxon>Eukaryota</taxon>
        <taxon>Fungi</taxon>
        <taxon>Dikarya</taxon>
        <taxon>Basidiomycota</taxon>
        <taxon>Agaricomycotina</taxon>
        <taxon>Agaricomycetes</taxon>
        <taxon>Hymenochaetales</taxon>
        <taxon>Hymenochaetaceae</taxon>
        <taxon>Pyrrhoderma</taxon>
    </lineage>
</organism>
<dbReference type="PANTHER" id="PTHR10963:SF24">
    <property type="entry name" value="GLYCOSIDASE C21B10.07-RELATED"/>
    <property type="match status" value="1"/>
</dbReference>
<keyword evidence="4" id="KW-1185">Reference proteome</keyword>
<keyword evidence="3" id="KW-0378">Hydrolase</keyword>
<accession>A0A286UJD9</accession>
<comment type="caution">
    <text evidence="3">The sequence shown here is derived from an EMBL/GenBank/DDBJ whole genome shotgun (WGS) entry which is preliminary data.</text>
</comment>
<dbReference type="InterPro" id="IPR000757">
    <property type="entry name" value="Beta-glucanase-like"/>
</dbReference>
<evidence type="ECO:0000313" key="4">
    <source>
        <dbReference type="Proteomes" id="UP000217199"/>
    </source>
</evidence>
<dbReference type="STRING" id="2282107.A0A286UJD9"/>
<gene>
    <name evidence="3" type="ORF">PNOK_0467700</name>
</gene>
<dbReference type="EMBL" id="NBII01000004">
    <property type="protein sequence ID" value="PAV19743.1"/>
    <property type="molecule type" value="Genomic_DNA"/>
</dbReference>
<dbReference type="Pfam" id="PF26113">
    <property type="entry name" value="GH16_XgeA"/>
    <property type="match status" value="1"/>
</dbReference>
<dbReference type="InParanoid" id="A0A286UJD9"/>
<dbReference type="SUPFAM" id="SSF49899">
    <property type="entry name" value="Concanavalin A-like lectins/glucanases"/>
    <property type="match status" value="1"/>
</dbReference>
<keyword evidence="1" id="KW-0732">Signal</keyword>
<reference evidence="3 4" key="1">
    <citation type="journal article" date="2017" name="Mol. Ecol.">
        <title>Comparative and population genomic landscape of Phellinus noxius: A hypervariable fungus causing root rot in trees.</title>
        <authorList>
            <person name="Chung C.L."/>
            <person name="Lee T.J."/>
            <person name="Akiba M."/>
            <person name="Lee H.H."/>
            <person name="Kuo T.H."/>
            <person name="Liu D."/>
            <person name="Ke H.M."/>
            <person name="Yokoi T."/>
            <person name="Roa M.B."/>
            <person name="Lu M.J."/>
            <person name="Chang Y.Y."/>
            <person name="Ann P.J."/>
            <person name="Tsai J.N."/>
            <person name="Chen C.Y."/>
            <person name="Tzean S.S."/>
            <person name="Ota Y."/>
            <person name="Hattori T."/>
            <person name="Sahashi N."/>
            <person name="Liou R.F."/>
            <person name="Kikuchi T."/>
            <person name="Tsai I.J."/>
        </authorList>
    </citation>
    <scope>NUCLEOTIDE SEQUENCE [LARGE SCALE GENOMIC DNA]</scope>
    <source>
        <strain evidence="3 4">FFPRI411160</strain>
    </source>
</reference>
<feature type="domain" description="GH16" evidence="2">
    <location>
        <begin position="50"/>
        <end position="300"/>
    </location>
</feature>
<sequence length="340" mass="36912">MKLTAALAALPLAALSVSGRQVNSRRHTEHRNRFHRRTTNYTLVEKHQGDTFFDNYNFFSDADPTNGMVNYQTKDNAISKGLAYVQSDGTTVMTVDPNSTLSSGEYRDSVRVSSKNTYSNGLIIADIWAMPHGCSVWPAYWMVGPSWPSDGEIDILEGVNELTYNQYTLHTGTGCTLDQDPTVSTVNETTGKVQAYAANVFNTKCESSASSNSGCGFTDTSTTSYGHGFNMIAGGVFATLIDDTGISIYRFDRGSIPSDIEAGTPDPSSWGVATALWSSSTCDISSHFTDMSIVWDITLCGGWAGDAFSKTCSGTCSDAVKDPENFTVAKWKINYVAIYQ</sequence>
<dbReference type="InterPro" id="IPR050546">
    <property type="entry name" value="Glycosyl_Hydrlase_16"/>
</dbReference>
<dbReference type="Gene3D" id="2.60.120.200">
    <property type="match status" value="1"/>
</dbReference>